<dbReference type="InterPro" id="IPR013229">
    <property type="entry name" value="PEGA"/>
</dbReference>
<feature type="compositionally biased region" description="Acidic residues" evidence="1">
    <location>
        <begin position="387"/>
        <end position="410"/>
    </location>
</feature>
<feature type="domain" description="PEGA" evidence="3">
    <location>
        <begin position="423"/>
        <end position="470"/>
    </location>
</feature>
<dbReference type="Pfam" id="PF08308">
    <property type="entry name" value="PEGA"/>
    <property type="match status" value="1"/>
</dbReference>
<feature type="transmembrane region" description="Helical" evidence="2">
    <location>
        <begin position="20"/>
        <end position="42"/>
    </location>
</feature>
<proteinExistence type="predicted"/>
<keyword evidence="5" id="KW-1185">Reference proteome</keyword>
<dbReference type="RefSeq" id="WP_228351111.1">
    <property type="nucleotide sequence ID" value="NZ_JACEGA010000001.1"/>
</dbReference>
<dbReference type="EMBL" id="JACEGA010000001">
    <property type="protein sequence ID" value="MBB2181332.1"/>
    <property type="molecule type" value="Genomic_DNA"/>
</dbReference>
<name>A0A839JWE9_9FIRM</name>
<dbReference type="Proteomes" id="UP000574276">
    <property type="component" value="Unassembled WGS sequence"/>
</dbReference>
<dbReference type="PANTHER" id="PTHR36194">
    <property type="entry name" value="S-LAYER-LIKE PROTEIN"/>
    <property type="match status" value="1"/>
</dbReference>
<evidence type="ECO:0000313" key="4">
    <source>
        <dbReference type="EMBL" id="MBB2181332.1"/>
    </source>
</evidence>
<keyword evidence="2" id="KW-0812">Transmembrane</keyword>
<sequence length="486" mass="53988">MGINDKEHKKNHSLNRRPIISLLFGLGVFTVIMLVTVTTLAVESKKKHRTVKTPTQKEDIALENDAASGTAISAIVKEVNLNSMQVTLYDIKEREDKILTYNGATNVIDKYKQVIAISQIEKGTLVEARYIPEENKLTDMQISPIAWEYVGVSNFTIDRSDRVMKIASTKYKYNDDVYIQNGDKIVPISTLAEQDELIVRGYEETIWSITVTRGHGTVKLVDYEQFLGAHIEIGYEAIQQITEDMIIPVREGNFNLTVSNGKFSATKNVTVVRDEETTVSLGDIGPDALKQGRITFVINPFGADLFIDGELVSYANPIELTYGEHKISASLGGYTTYDGILNVKNAGMTIKIDLPESTSDKQVVVSETETIPGTNVITADDTLYNDSDSESADSENTDETEPTPEPEEDGNIDKDHKIYVQKPIGASVYLNGEFMGISPVNFEKIIGTHVITFIESGYETKSYTITVEDDGMDTYINMPNLIPLLY</sequence>
<organism evidence="4 5">
    <name type="scientific">Variimorphobacter saccharofermentans</name>
    <dbReference type="NCBI Taxonomy" id="2755051"/>
    <lineage>
        <taxon>Bacteria</taxon>
        <taxon>Bacillati</taxon>
        <taxon>Bacillota</taxon>
        <taxon>Clostridia</taxon>
        <taxon>Lachnospirales</taxon>
        <taxon>Lachnospiraceae</taxon>
        <taxon>Variimorphobacter</taxon>
    </lineage>
</organism>
<dbReference type="AlphaFoldDB" id="A0A839JWE9"/>
<keyword evidence="2" id="KW-0472">Membrane</keyword>
<evidence type="ECO:0000256" key="2">
    <source>
        <dbReference type="SAM" id="Phobius"/>
    </source>
</evidence>
<evidence type="ECO:0000256" key="1">
    <source>
        <dbReference type="SAM" id="MobiDB-lite"/>
    </source>
</evidence>
<dbReference type="PANTHER" id="PTHR36194:SF1">
    <property type="entry name" value="S-LAYER-LIKE PROTEIN"/>
    <property type="match status" value="1"/>
</dbReference>
<keyword evidence="2" id="KW-1133">Transmembrane helix</keyword>
<evidence type="ECO:0000259" key="3">
    <source>
        <dbReference type="Pfam" id="PF08308"/>
    </source>
</evidence>
<protein>
    <submittedName>
        <fullName evidence="4">PEGA domain-containing protein</fullName>
    </submittedName>
</protein>
<gene>
    <name evidence="4" type="ORF">H0486_00285</name>
</gene>
<accession>A0A839JWE9</accession>
<evidence type="ECO:0000313" key="5">
    <source>
        <dbReference type="Proteomes" id="UP000574276"/>
    </source>
</evidence>
<reference evidence="4 5" key="1">
    <citation type="submission" date="2020-07" db="EMBL/GenBank/DDBJ databases">
        <title>Characterization and genome sequencing of isolate MD1, a novel member within the family Lachnospiraceae.</title>
        <authorList>
            <person name="Rettenmaier R."/>
            <person name="Di Bello L."/>
            <person name="Zinser C."/>
            <person name="Scheitz K."/>
            <person name="Liebl W."/>
            <person name="Zverlov V."/>
        </authorList>
    </citation>
    <scope>NUCLEOTIDE SEQUENCE [LARGE SCALE GENOMIC DNA]</scope>
    <source>
        <strain evidence="4 5">MD1</strain>
    </source>
</reference>
<feature type="region of interest" description="Disordered" evidence="1">
    <location>
        <begin position="375"/>
        <end position="415"/>
    </location>
</feature>
<comment type="caution">
    <text evidence="4">The sequence shown here is derived from an EMBL/GenBank/DDBJ whole genome shotgun (WGS) entry which is preliminary data.</text>
</comment>